<feature type="compositionally biased region" description="Basic and acidic residues" evidence="1">
    <location>
        <begin position="192"/>
        <end position="212"/>
    </location>
</feature>
<dbReference type="Proteomes" id="UP000664169">
    <property type="component" value="Unassembled WGS sequence"/>
</dbReference>
<evidence type="ECO:0000313" key="3">
    <source>
        <dbReference type="Proteomes" id="UP000664169"/>
    </source>
</evidence>
<name>A0A8H3FFK7_9LECA</name>
<dbReference type="InterPro" id="IPR044688">
    <property type="entry name" value="SCI-1-like"/>
</dbReference>
<proteinExistence type="predicted"/>
<evidence type="ECO:0000256" key="1">
    <source>
        <dbReference type="SAM" id="MobiDB-lite"/>
    </source>
</evidence>
<dbReference type="PANTHER" id="PTHR34117">
    <property type="entry name" value="STYLE CELL-CYCLE INHIBITOR 1"/>
    <property type="match status" value="1"/>
</dbReference>
<keyword evidence="3" id="KW-1185">Reference proteome</keyword>
<feature type="region of interest" description="Disordered" evidence="1">
    <location>
        <begin position="1"/>
        <end position="43"/>
    </location>
</feature>
<feature type="compositionally biased region" description="Basic residues" evidence="1">
    <location>
        <begin position="7"/>
        <end position="16"/>
    </location>
</feature>
<accession>A0A8H3FFK7</accession>
<comment type="caution">
    <text evidence="2">The sequence shown here is derived from an EMBL/GenBank/DDBJ whole genome shotgun (WGS) entry which is preliminary data.</text>
</comment>
<sequence length="308" mass="35805">MPSRSEHQRRRRRSRSPHKEQRGQDHRKRKRTRSPIRTKPLPFSARLLDKHDFAAYQPLLASYLDIQKQLNLKDIPENHGELAEGWYDPDRLESVRRDQALLSNQSQAEHRPARVEIQAPDHTDGNTEDEDYGPSPALPTHLRTGYAGPSIPTINDLTVRRENEVEDHESAAVLAKASRRAEARLEKQRLEELAPRAETGTRERQLEKKRETAASNRTFAESKGGGVLGSGMAEVKDSELMGNGDDDSIEGIKRRRREEERKMSEREIRREEFARARREEMEQRKQSFTEKEEERTKRFIELAKQRFG</sequence>
<organism evidence="2 3">
    <name type="scientific">Gomphillus americanus</name>
    <dbReference type="NCBI Taxonomy" id="1940652"/>
    <lineage>
        <taxon>Eukaryota</taxon>
        <taxon>Fungi</taxon>
        <taxon>Dikarya</taxon>
        <taxon>Ascomycota</taxon>
        <taxon>Pezizomycotina</taxon>
        <taxon>Lecanoromycetes</taxon>
        <taxon>OSLEUM clade</taxon>
        <taxon>Ostropomycetidae</taxon>
        <taxon>Ostropales</taxon>
        <taxon>Graphidaceae</taxon>
        <taxon>Gomphilloideae</taxon>
        <taxon>Gomphillus</taxon>
    </lineage>
</organism>
<feature type="compositionally biased region" description="Basic and acidic residues" evidence="1">
    <location>
        <begin position="108"/>
        <end position="125"/>
    </location>
</feature>
<feature type="region of interest" description="Disordered" evidence="1">
    <location>
        <begin position="192"/>
        <end position="268"/>
    </location>
</feature>
<gene>
    <name evidence="2" type="ORF">GOMPHAMPRED_003412</name>
</gene>
<feature type="compositionally biased region" description="Basic residues" evidence="1">
    <location>
        <begin position="25"/>
        <end position="36"/>
    </location>
</feature>
<protein>
    <submittedName>
        <fullName evidence="2">Uncharacterized protein</fullName>
    </submittedName>
</protein>
<dbReference type="AlphaFoldDB" id="A0A8H3FFK7"/>
<dbReference type="EMBL" id="CAJPDQ010000020">
    <property type="protein sequence ID" value="CAF9923671.1"/>
    <property type="molecule type" value="Genomic_DNA"/>
</dbReference>
<reference evidence="2" key="1">
    <citation type="submission" date="2021-03" db="EMBL/GenBank/DDBJ databases">
        <authorList>
            <person name="Tagirdzhanova G."/>
        </authorList>
    </citation>
    <scope>NUCLEOTIDE SEQUENCE</scope>
</reference>
<dbReference type="OrthoDB" id="2139939at2759"/>
<feature type="compositionally biased region" description="Basic and acidic residues" evidence="1">
    <location>
        <begin position="257"/>
        <end position="268"/>
    </location>
</feature>
<dbReference type="PANTHER" id="PTHR34117:SF1">
    <property type="entry name" value="STYLE CELL-CYCLE INHIBITOR 1"/>
    <property type="match status" value="1"/>
</dbReference>
<evidence type="ECO:0000313" key="2">
    <source>
        <dbReference type="EMBL" id="CAF9923671.1"/>
    </source>
</evidence>
<feature type="region of interest" description="Disordered" evidence="1">
    <location>
        <begin position="103"/>
        <end position="136"/>
    </location>
</feature>